<feature type="compositionally biased region" description="Pro residues" evidence="1">
    <location>
        <begin position="502"/>
        <end position="526"/>
    </location>
</feature>
<proteinExistence type="predicted"/>
<feature type="compositionally biased region" description="Polar residues" evidence="1">
    <location>
        <begin position="171"/>
        <end position="222"/>
    </location>
</feature>
<name>A0A428TQP5_9HYPO</name>
<feature type="compositionally biased region" description="Low complexity" evidence="1">
    <location>
        <begin position="381"/>
        <end position="398"/>
    </location>
</feature>
<evidence type="ECO:0000256" key="2">
    <source>
        <dbReference type="SAM" id="SignalP"/>
    </source>
</evidence>
<organism evidence="3 4">
    <name type="scientific">Fusarium ambrosium</name>
    <dbReference type="NCBI Taxonomy" id="131363"/>
    <lineage>
        <taxon>Eukaryota</taxon>
        <taxon>Fungi</taxon>
        <taxon>Dikarya</taxon>
        <taxon>Ascomycota</taxon>
        <taxon>Pezizomycotina</taxon>
        <taxon>Sordariomycetes</taxon>
        <taxon>Hypocreomycetidae</taxon>
        <taxon>Hypocreales</taxon>
        <taxon>Nectriaceae</taxon>
        <taxon>Fusarium</taxon>
        <taxon>Fusarium solani species complex</taxon>
    </lineage>
</organism>
<protein>
    <recommendedName>
        <fullName evidence="5">Cyanovirin-N domain-containing protein</fullName>
    </recommendedName>
</protein>
<keyword evidence="4" id="KW-1185">Reference proteome</keyword>
<feature type="compositionally biased region" description="Polar residues" evidence="1">
    <location>
        <begin position="686"/>
        <end position="704"/>
    </location>
</feature>
<sequence length="879" mass="87198">MKLYFAIGLMFSSLVTGAGIGLGHDMSAPECVATCSRGLLRYRITSHYDTPTRAVCMDMAKQRELFLCLASSCGDDYGPALAYTISACSNHGALIADLLPVELQHGALLPRRFSHLAHGLDTGRFAFGKRLTLSIDCAAGSNGVLTLSLPQSSAVGDSPLVPGSGAGDPNLGSSPPAGSTDPNLDSSPPTGNTDPNLDSSSPVGNTDPNLGSQPGLPSTSNGGQSGTFAHAASNNPGDNDGPSNGVSNSAATDTDCSPETEDSHNNPSGAPNNGQAQHPSGSSPNGDNSSPNGQPDGQMNLPSPNPADGAPTSPNTVPGNQNDDAGTGASSSPLGPNQGTSVNPDDGSGSDPGSQGSSSHSVGNAGSPPSGHRQETPGQPPSQSQPQPAPVPAAQNPGPSTPAGGAGMPGQANSQGGTGEDCEDGTTPEPGSGASRNTSPQSPPGSQGNPVDCAIGTDNPACGNQSQGPPGTPHIPSPDTQNPGGCPERASGSPDCGAPSGPSAPPTPPAPSAPQEPAPAPSPAVPIPGQGDQPPTAPAPPSVPNPSPGPDGGPGSPGSPPTGPSPTDGSGQTCAGSDSSGSCGSAKTPPGPQQPSSPSGSPSSSVPPTQGQTNPSPNGNSLPCDGSTGLCPDNPSTPENEPVPYGQGSSPINQVPSSPDGGDGVPSCNGNCPTSPGGSEPLDPGTANSPAQSPGSHNGQSPNDPQAPGDDAASRQPSSPVAGPNQPTKTFIRADPPSKTFIRADRPTTTEFVKANRPQENPSAPNTGHGPQVITPTSDASLDQLPPHLAEVDIARRQKSDQINSMARDHGFDGNITTTFIRSDRPSSAAPDPIVVTGSAGRSQPSLWYCAIVLLTLLTLSCLADNDDFLLMEEDTMEE</sequence>
<feature type="compositionally biased region" description="Polar residues" evidence="1">
    <location>
        <begin position="246"/>
        <end position="257"/>
    </location>
</feature>
<feature type="compositionally biased region" description="Low complexity" evidence="1">
    <location>
        <begin position="341"/>
        <end position="364"/>
    </location>
</feature>
<keyword evidence="2" id="KW-0732">Signal</keyword>
<evidence type="ECO:0000313" key="4">
    <source>
        <dbReference type="Proteomes" id="UP000288429"/>
    </source>
</evidence>
<dbReference type="AlphaFoldDB" id="A0A428TQP5"/>
<feature type="chain" id="PRO_5019514921" description="Cyanovirin-N domain-containing protein" evidence="2">
    <location>
        <begin position="18"/>
        <end position="879"/>
    </location>
</feature>
<dbReference type="Proteomes" id="UP000288429">
    <property type="component" value="Unassembled WGS sequence"/>
</dbReference>
<feature type="compositionally biased region" description="Polar residues" evidence="1">
    <location>
        <begin position="265"/>
        <end position="278"/>
    </location>
</feature>
<feature type="compositionally biased region" description="Polar residues" evidence="1">
    <location>
        <begin position="668"/>
        <end position="677"/>
    </location>
</feature>
<feature type="compositionally biased region" description="Polar residues" evidence="1">
    <location>
        <begin position="647"/>
        <end position="657"/>
    </location>
</feature>
<evidence type="ECO:0000256" key="1">
    <source>
        <dbReference type="SAM" id="MobiDB-lite"/>
    </source>
</evidence>
<feature type="compositionally biased region" description="Low complexity" evidence="1">
    <location>
        <begin position="490"/>
        <end position="501"/>
    </location>
</feature>
<gene>
    <name evidence="3" type="ORF">CDV31_010097</name>
</gene>
<feature type="signal peptide" evidence="2">
    <location>
        <begin position="1"/>
        <end position="17"/>
    </location>
</feature>
<evidence type="ECO:0000313" key="3">
    <source>
        <dbReference type="EMBL" id="RSM04239.1"/>
    </source>
</evidence>
<feature type="compositionally biased region" description="Low complexity" evidence="1">
    <location>
        <begin position="279"/>
        <end position="293"/>
    </location>
</feature>
<feature type="compositionally biased region" description="Polar residues" evidence="1">
    <location>
        <begin position="715"/>
        <end position="729"/>
    </location>
</feature>
<comment type="caution">
    <text evidence="3">The sequence shown here is derived from an EMBL/GenBank/DDBJ whole genome shotgun (WGS) entry which is preliminary data.</text>
</comment>
<feature type="compositionally biased region" description="Pro residues" evidence="1">
    <location>
        <begin position="535"/>
        <end position="564"/>
    </location>
</feature>
<dbReference type="EMBL" id="NIZV01000152">
    <property type="protein sequence ID" value="RSM04239.1"/>
    <property type="molecule type" value="Genomic_DNA"/>
</dbReference>
<accession>A0A428TQP5</accession>
<feature type="compositionally biased region" description="Low complexity" evidence="1">
    <location>
        <begin position="233"/>
        <end position="245"/>
    </location>
</feature>
<feature type="compositionally biased region" description="Polar residues" evidence="1">
    <location>
        <begin position="312"/>
        <end position="340"/>
    </location>
</feature>
<feature type="compositionally biased region" description="Low complexity" evidence="1">
    <location>
        <begin position="565"/>
        <end position="588"/>
    </location>
</feature>
<feature type="compositionally biased region" description="Low complexity" evidence="1">
    <location>
        <begin position="596"/>
        <end position="613"/>
    </location>
</feature>
<evidence type="ECO:0008006" key="5">
    <source>
        <dbReference type="Google" id="ProtNLM"/>
    </source>
</evidence>
<reference evidence="3 4" key="1">
    <citation type="submission" date="2017-06" db="EMBL/GenBank/DDBJ databases">
        <title>Cmopartive genomic analysis of Ambrosia Fusariam Clade fungi.</title>
        <authorList>
            <person name="Stajich J.E."/>
            <person name="Carrillo J."/>
            <person name="Kijimoto T."/>
            <person name="Eskalen A."/>
            <person name="O'Donnell K."/>
            <person name="Kasson M."/>
        </authorList>
    </citation>
    <scope>NUCLEOTIDE SEQUENCE [LARGE SCALE GENOMIC DNA]</scope>
    <source>
        <strain evidence="3 4">NRRL 20438</strain>
    </source>
</reference>
<feature type="region of interest" description="Disordered" evidence="1">
    <location>
        <begin position="156"/>
        <end position="775"/>
    </location>
</feature>